<feature type="domain" description="Cytochrome C Planctomycete-type" evidence="4">
    <location>
        <begin position="40"/>
        <end position="100"/>
    </location>
</feature>
<accession>A0A7W7YJX5</accession>
<comment type="caution">
    <text evidence="5">The sequence shown here is derived from an EMBL/GenBank/DDBJ whole genome shotgun (WGS) entry which is preliminary data.</text>
</comment>
<keyword evidence="1" id="KW-0732">Signal</keyword>
<dbReference type="InterPro" id="IPR011444">
    <property type="entry name" value="DUF1549"/>
</dbReference>
<dbReference type="GO" id="GO:0009055">
    <property type="term" value="F:electron transfer activity"/>
    <property type="evidence" value="ECO:0007669"/>
    <property type="project" value="InterPro"/>
</dbReference>
<reference evidence="5 6" key="1">
    <citation type="submission" date="2020-08" db="EMBL/GenBank/DDBJ databases">
        <title>Genomic Encyclopedia of Type Strains, Phase IV (KMG-IV): sequencing the most valuable type-strain genomes for metagenomic binning, comparative biology and taxonomic classification.</title>
        <authorList>
            <person name="Goeker M."/>
        </authorList>
    </citation>
    <scope>NUCLEOTIDE SEQUENCE [LARGE SCALE GENOMIC DNA]</scope>
    <source>
        <strain evidence="5 6">DSM 12251</strain>
    </source>
</reference>
<feature type="signal peptide" evidence="1">
    <location>
        <begin position="1"/>
        <end position="21"/>
    </location>
</feature>
<organism evidence="5 6">
    <name type="scientific">Prosthecobacter dejongeii</name>
    <dbReference type="NCBI Taxonomy" id="48465"/>
    <lineage>
        <taxon>Bacteria</taxon>
        <taxon>Pseudomonadati</taxon>
        <taxon>Verrucomicrobiota</taxon>
        <taxon>Verrucomicrobiia</taxon>
        <taxon>Verrucomicrobiales</taxon>
        <taxon>Verrucomicrobiaceae</taxon>
        <taxon>Prosthecobacter</taxon>
    </lineage>
</organism>
<dbReference type="Gene3D" id="2.60.120.260">
    <property type="entry name" value="Galactose-binding domain-like"/>
    <property type="match status" value="1"/>
</dbReference>
<dbReference type="RefSeq" id="WP_184207357.1">
    <property type="nucleotide sequence ID" value="NZ_JACHIF010000003.1"/>
</dbReference>
<dbReference type="GO" id="GO:0020037">
    <property type="term" value="F:heme binding"/>
    <property type="evidence" value="ECO:0007669"/>
    <property type="project" value="InterPro"/>
</dbReference>
<dbReference type="PANTHER" id="PTHR35889">
    <property type="entry name" value="CYCLOINULO-OLIGOSACCHARIDE FRUCTANOTRANSFERASE-RELATED"/>
    <property type="match status" value="1"/>
</dbReference>
<dbReference type="SUPFAM" id="SSF49785">
    <property type="entry name" value="Galactose-binding domain-like"/>
    <property type="match status" value="1"/>
</dbReference>
<dbReference type="Pfam" id="PF07587">
    <property type="entry name" value="PSD1"/>
    <property type="match status" value="1"/>
</dbReference>
<evidence type="ECO:0000259" key="3">
    <source>
        <dbReference type="Pfam" id="PF07587"/>
    </source>
</evidence>
<feature type="domain" description="DUF1549" evidence="2">
    <location>
        <begin position="159"/>
        <end position="370"/>
    </location>
</feature>
<sequence length="956" mass="105008">MKHSYLLVLAFLGSAALPLGAAADVAFFEQKVRPVLVEHCYACHSAEAKKLKGNLYLDSKAGWEKGGDSGQPVIIPGKPEASLLIRTLQHLEPDLEMPPKKPKLPEAVIADLITWVKMGAPDPRTGVKMEAKRADKTWWSLQPLRDVSSDLTKFKTGAIDGFITQALAEKKLVLNGPAEARVLIRRMSYDVTGLPPTAAEVAAFEMAYTADAEAATTALVDRLLASPRYGEQWGRHWLDVVRFGESNGFERNFVIDDLWPFRDYVIRSLNADKPFNQFITEHLAGDVIGKDEPEVEVGSAFLVAGAYDDVGNQDPVAQKNIRAATLDDMITATGGAFLGLTINCARCHHHKFDPIPTEDYYRLRAAFEGVTHGRRVIASAEQRAAHAAAMKPLTARMAKLNETKAALNAQVEQRAKAAYAQMKPTRPKIDVHGTEETFPPVEARQVRFVIQSLTTEPGGKAGAGKLTEFQVWSAETTPRNVALASLGTQAAGAKSATAEDFPEAYGPQLCIDGQFGEQWFIGHPAVLTLTFPQVQKIQGITFINAKGGREIDESKVRGATPCEYEVQVSLDGQTWQTVASDAGREAWSPAHGIAKARRTVITKEETAQLAKLDRDLAQVQRKVAAVPALPQVWAGTHAQPKEATFVHVGGDPMKPAAAVLPSSLQVLADLTPKFALSQDAPEGQRRLELARWITNDANALTARVLANRVWQYHFGTGLVDTPSDFGFLGSQPTHPALLDYLARRLIAHGWRLKPLHREILLSQTYRQSGQHRAEAAQVDQEARLLWRFPPRRLTAEEVRDTLLTVAGMLKLEPAGGPGFRLYKAMQNNVTTYTPLDVHGPETYRRAVYHQNARASVVDVLNDFDLPDISFAAPRRANTTTPMQALTLLNHAFTLDMAAALAQRLDARDPLPQAYEILFQRAPTEAERQAGARFLETQGRTALARALLNANELIYLE</sequence>
<feature type="domain" description="DUF1553" evidence="3">
    <location>
        <begin position="685"/>
        <end position="933"/>
    </location>
</feature>
<dbReference type="PANTHER" id="PTHR35889:SF3">
    <property type="entry name" value="F-BOX DOMAIN-CONTAINING PROTEIN"/>
    <property type="match status" value="1"/>
</dbReference>
<dbReference type="InterPro" id="IPR022655">
    <property type="entry name" value="DUF1553"/>
</dbReference>
<dbReference type="InterPro" id="IPR036909">
    <property type="entry name" value="Cyt_c-like_dom_sf"/>
</dbReference>
<dbReference type="InterPro" id="IPR011429">
    <property type="entry name" value="Cyt_c_Planctomycete-type"/>
</dbReference>
<dbReference type="Pfam" id="PF07583">
    <property type="entry name" value="PSCyt2"/>
    <property type="match status" value="1"/>
</dbReference>
<keyword evidence="6" id="KW-1185">Reference proteome</keyword>
<dbReference type="AlphaFoldDB" id="A0A7W7YJX5"/>
<proteinExistence type="predicted"/>
<dbReference type="Pfam" id="PF07635">
    <property type="entry name" value="PSCyt1"/>
    <property type="match status" value="1"/>
</dbReference>
<dbReference type="SUPFAM" id="SSF46626">
    <property type="entry name" value="Cytochrome c"/>
    <property type="match status" value="1"/>
</dbReference>
<evidence type="ECO:0000313" key="5">
    <source>
        <dbReference type="EMBL" id="MBB5037447.1"/>
    </source>
</evidence>
<name>A0A7W7YJX5_9BACT</name>
<evidence type="ECO:0000256" key="1">
    <source>
        <dbReference type="SAM" id="SignalP"/>
    </source>
</evidence>
<evidence type="ECO:0000259" key="2">
    <source>
        <dbReference type="Pfam" id="PF07583"/>
    </source>
</evidence>
<dbReference type="Proteomes" id="UP000534294">
    <property type="component" value="Unassembled WGS sequence"/>
</dbReference>
<evidence type="ECO:0000259" key="4">
    <source>
        <dbReference type="Pfam" id="PF07635"/>
    </source>
</evidence>
<dbReference type="InterPro" id="IPR008979">
    <property type="entry name" value="Galactose-bd-like_sf"/>
</dbReference>
<protein>
    <submittedName>
        <fullName evidence="5">Mono/diheme cytochrome c family protein</fullName>
    </submittedName>
</protein>
<evidence type="ECO:0000313" key="6">
    <source>
        <dbReference type="Proteomes" id="UP000534294"/>
    </source>
</evidence>
<gene>
    <name evidence="5" type="ORF">HNQ64_001696</name>
</gene>
<feature type="chain" id="PRO_5030619017" evidence="1">
    <location>
        <begin position="22"/>
        <end position="956"/>
    </location>
</feature>
<dbReference type="EMBL" id="JACHIF010000003">
    <property type="protein sequence ID" value="MBB5037447.1"/>
    <property type="molecule type" value="Genomic_DNA"/>
</dbReference>